<sequence length="308" mass="35489">MRDYHNLYLTSDVLLLADVFETFRNVCLTNYNLTLPAPGLAWDAALKLTEVELELLTDPDMLLMIKKRIRGGVSTIMTRYGKANNKYMGDEFDPKKDTVHMKKTKIRFDKPVYLRYILDACGTSGAKLLFTDTDSLAYEIKTEDFYADINENVRQMFDTSNFPADHPSGIKSGVNKKVEGMFKDECGGKIMHEFVGLRAKLYSYRMYEGNEEKRCKCVKQSVVKKEISFDDYKTCLFSRKEQIRKMNVIRSHGHEIFTEEVNKIALSANDDKRVIQEDGVHTLAYGHWRLRLKGALRPPIGLARLPDR</sequence>
<evidence type="ECO:0000313" key="2">
    <source>
        <dbReference type="Proteomes" id="UP001164746"/>
    </source>
</evidence>
<name>A0ABY7E687_MYAAR</name>
<organism evidence="1 2">
    <name type="scientific">Mya arenaria</name>
    <name type="common">Soft-shell clam</name>
    <dbReference type="NCBI Taxonomy" id="6604"/>
    <lineage>
        <taxon>Eukaryota</taxon>
        <taxon>Metazoa</taxon>
        <taxon>Spiralia</taxon>
        <taxon>Lophotrochozoa</taxon>
        <taxon>Mollusca</taxon>
        <taxon>Bivalvia</taxon>
        <taxon>Autobranchia</taxon>
        <taxon>Heteroconchia</taxon>
        <taxon>Euheterodonta</taxon>
        <taxon>Imparidentia</taxon>
        <taxon>Neoheterodontei</taxon>
        <taxon>Myida</taxon>
        <taxon>Myoidea</taxon>
        <taxon>Myidae</taxon>
        <taxon>Mya</taxon>
    </lineage>
</organism>
<dbReference type="PANTHER" id="PTHR31511">
    <property type="entry name" value="PROTEIN CBG23764"/>
    <property type="match status" value="1"/>
</dbReference>
<reference evidence="1" key="1">
    <citation type="submission" date="2022-11" db="EMBL/GenBank/DDBJ databases">
        <title>Centuries of genome instability and evolution in soft-shell clam transmissible cancer (bioRxiv).</title>
        <authorList>
            <person name="Hart S.F.M."/>
            <person name="Yonemitsu M.A."/>
            <person name="Giersch R.M."/>
            <person name="Beal B.F."/>
            <person name="Arriagada G."/>
            <person name="Davis B.W."/>
            <person name="Ostrander E.A."/>
            <person name="Goff S.P."/>
            <person name="Metzger M.J."/>
        </authorList>
    </citation>
    <scope>NUCLEOTIDE SEQUENCE</scope>
    <source>
        <strain evidence="1">MELC-2E11</strain>
        <tissue evidence="1">Siphon/mantle</tissue>
    </source>
</reference>
<proteinExistence type="predicted"/>
<dbReference type="SUPFAM" id="SSF56672">
    <property type="entry name" value="DNA/RNA polymerases"/>
    <property type="match status" value="1"/>
</dbReference>
<evidence type="ECO:0008006" key="3">
    <source>
        <dbReference type="Google" id="ProtNLM"/>
    </source>
</evidence>
<dbReference type="PANTHER" id="PTHR31511:SF12">
    <property type="entry name" value="RHO TERMINATION FACTOR N-TERMINAL DOMAIN-CONTAINING PROTEIN"/>
    <property type="match status" value="1"/>
</dbReference>
<dbReference type="EMBL" id="CP111015">
    <property type="protein sequence ID" value="WAR03934.1"/>
    <property type="molecule type" value="Genomic_DNA"/>
</dbReference>
<dbReference type="InterPro" id="IPR043502">
    <property type="entry name" value="DNA/RNA_pol_sf"/>
</dbReference>
<dbReference type="Gene3D" id="3.90.1600.10">
    <property type="entry name" value="Palm domain of DNA polymerase"/>
    <property type="match status" value="1"/>
</dbReference>
<gene>
    <name evidence="1" type="ORF">MAR_010492</name>
</gene>
<dbReference type="Proteomes" id="UP001164746">
    <property type="component" value="Chromosome 4"/>
</dbReference>
<keyword evidence="2" id="KW-1185">Reference proteome</keyword>
<protein>
    <recommendedName>
        <fullName evidence="3">DNA-directed DNA polymerase</fullName>
    </recommendedName>
</protein>
<dbReference type="InterPro" id="IPR023211">
    <property type="entry name" value="DNA_pol_palm_dom_sf"/>
</dbReference>
<evidence type="ECO:0000313" key="1">
    <source>
        <dbReference type="EMBL" id="WAR03934.1"/>
    </source>
</evidence>
<accession>A0ABY7E687</accession>